<evidence type="ECO:0000256" key="3">
    <source>
        <dbReference type="SAM" id="MobiDB-lite"/>
    </source>
</evidence>
<gene>
    <name evidence="5" type="ORF">TrVE_jg2691</name>
</gene>
<feature type="region of interest" description="Disordered" evidence="3">
    <location>
        <begin position="1"/>
        <end position="64"/>
    </location>
</feature>
<reference evidence="6" key="1">
    <citation type="journal article" date="2023" name="Commun. Biol.">
        <title>Genome analysis of Parmales, the sister group of diatoms, reveals the evolutionary specialization of diatoms from phago-mixotrophs to photoautotrophs.</title>
        <authorList>
            <person name="Ban H."/>
            <person name="Sato S."/>
            <person name="Yoshikawa S."/>
            <person name="Yamada K."/>
            <person name="Nakamura Y."/>
            <person name="Ichinomiya M."/>
            <person name="Sato N."/>
            <person name="Blanc-Mathieu R."/>
            <person name="Endo H."/>
            <person name="Kuwata A."/>
            <person name="Ogata H."/>
        </authorList>
    </citation>
    <scope>NUCLEOTIDE SEQUENCE [LARGE SCALE GENOMIC DNA]</scope>
    <source>
        <strain evidence="6">NIES 3699</strain>
    </source>
</reference>
<feature type="region of interest" description="Disordered" evidence="3">
    <location>
        <begin position="814"/>
        <end position="833"/>
    </location>
</feature>
<dbReference type="InterPro" id="IPR036770">
    <property type="entry name" value="Ankyrin_rpt-contain_sf"/>
</dbReference>
<dbReference type="Gene3D" id="3.80.10.10">
    <property type="entry name" value="Ribonuclease Inhibitor"/>
    <property type="match status" value="4"/>
</dbReference>
<dbReference type="InterPro" id="IPR032675">
    <property type="entry name" value="LRR_dom_sf"/>
</dbReference>
<dbReference type="PROSITE" id="PS51450">
    <property type="entry name" value="LRR"/>
    <property type="match status" value="1"/>
</dbReference>
<feature type="compositionally biased region" description="Basic residues" evidence="3">
    <location>
        <begin position="2690"/>
        <end position="2703"/>
    </location>
</feature>
<feature type="transmembrane region" description="Helical" evidence="4">
    <location>
        <begin position="447"/>
        <end position="471"/>
    </location>
</feature>
<dbReference type="PANTHER" id="PTHR24114">
    <property type="entry name" value="LEUCINE RICH REPEAT FAMILY PROTEIN"/>
    <property type="match status" value="1"/>
</dbReference>
<dbReference type="Pfam" id="PF13516">
    <property type="entry name" value="LRR_6"/>
    <property type="match status" value="4"/>
</dbReference>
<dbReference type="SMART" id="SM00248">
    <property type="entry name" value="ANK"/>
    <property type="match status" value="3"/>
</dbReference>
<comment type="caution">
    <text evidence="5">The sequence shown here is derived from an EMBL/GenBank/DDBJ whole genome shotgun (WGS) entry which is preliminary data.</text>
</comment>
<dbReference type="Proteomes" id="UP001165160">
    <property type="component" value="Unassembled WGS sequence"/>
</dbReference>
<feature type="transmembrane region" description="Helical" evidence="4">
    <location>
        <begin position="182"/>
        <end position="204"/>
    </location>
</feature>
<dbReference type="InterPro" id="IPR001611">
    <property type="entry name" value="Leu-rich_rpt"/>
</dbReference>
<feature type="compositionally biased region" description="Acidic residues" evidence="3">
    <location>
        <begin position="2061"/>
        <end position="2073"/>
    </location>
</feature>
<evidence type="ECO:0000256" key="4">
    <source>
        <dbReference type="SAM" id="Phobius"/>
    </source>
</evidence>
<feature type="region of interest" description="Disordered" evidence="3">
    <location>
        <begin position="2686"/>
        <end position="2710"/>
    </location>
</feature>
<dbReference type="PANTHER" id="PTHR24114:SF2">
    <property type="entry name" value="F-BOX DOMAIN-CONTAINING PROTEIN-RELATED"/>
    <property type="match status" value="1"/>
</dbReference>
<feature type="transmembrane region" description="Helical" evidence="4">
    <location>
        <begin position="347"/>
        <end position="371"/>
    </location>
</feature>
<protein>
    <submittedName>
        <fullName evidence="5">Uncharacterized protein</fullName>
    </submittedName>
</protein>
<evidence type="ECO:0000313" key="5">
    <source>
        <dbReference type="EMBL" id="GMH90036.1"/>
    </source>
</evidence>
<organism evidence="5 6">
    <name type="scientific">Triparma verrucosa</name>
    <dbReference type="NCBI Taxonomy" id="1606542"/>
    <lineage>
        <taxon>Eukaryota</taxon>
        <taxon>Sar</taxon>
        <taxon>Stramenopiles</taxon>
        <taxon>Ochrophyta</taxon>
        <taxon>Bolidophyceae</taxon>
        <taxon>Parmales</taxon>
        <taxon>Triparmaceae</taxon>
        <taxon>Triparma</taxon>
    </lineage>
</organism>
<feature type="repeat" description="ANK" evidence="1">
    <location>
        <begin position="1319"/>
        <end position="1351"/>
    </location>
</feature>
<dbReference type="SMART" id="SM00368">
    <property type="entry name" value="LRR_RI"/>
    <property type="match status" value="9"/>
</dbReference>
<keyword evidence="4" id="KW-0472">Membrane</keyword>
<feature type="compositionally biased region" description="Polar residues" evidence="3">
    <location>
        <begin position="911"/>
        <end position="921"/>
    </location>
</feature>
<dbReference type="EMBL" id="BRXX01000101">
    <property type="protein sequence ID" value="GMH90036.1"/>
    <property type="molecule type" value="Genomic_DNA"/>
</dbReference>
<dbReference type="InterPro" id="IPR002110">
    <property type="entry name" value="Ankyrin_rpt"/>
</dbReference>
<evidence type="ECO:0000256" key="2">
    <source>
        <dbReference type="SAM" id="Coils"/>
    </source>
</evidence>
<sequence>MPTVVVPVAGHSPMTEIRAAETTLNPPSSSSSSSFPSPSPSPSPPADVDDSSSETSDAPVVDKKIDSIDEKVNETLNNKLSKMNNGAPDGWALVSGRGTAALAITVQRLSSKLNKLEVIVHFKQIYMTMKSYFFFPSNPFTDFISGAVDVLSFNWLFQWMSPLYDRLTIEVVFPGFETYMRVMTIIMIIGVISAAFHTYFRLWGNGYRFLMDYGADWPKVQDQSLRFGVTFLGVVTFASLVFAVLLREVPLGQVVGVYLMIISPVLFVFLIKVGLDRVGRILYLEFLRKQKPNETMVFFHTLKLWKQKLCLFFVLACYLPMGTSLLSELKDRIEYSAENADAILAHFLAAWLAILALFWMVAFPAALFVYARRRKQLLSEKKRNRGLEAQKVALDHEEIDRDVDVNVNSKTKAQEFAADVNTVSFIEAERLAIEKINLLSSLEKSKFSFSVATLMSALLGLMPALLGFIYYCNPFNSDRRELQKVMEGTISRSEYIADLTLQFKDLCDDNNTLELHLLNHEVVELALERHELKELIQKIQKGGRLAFVEKIKTIAAKDGDDKKEQSEQLKFLENEYATKTNMLVDCIARRKLLRIRIDHVDDKVNVGKNFKVKKAKRKTNHSFSYRKWISLEDEIKRMDETNYERKSKLKDPRRLDGWMKHSYRKFTFHWTRNAVRLFLAKKRLLDIAARLELVYAVNEMFLEARRKSPAQKPIEVLRWSKHLVPTAEMLAKKMSEKKLRTEDSDQAKSKIRATKVELATPYKSLWSKAYLIYPQNSGADGDQNESTEPYVDNDIAEEIIEVMQYLASENNAVNARESKEDSEDPVELGKQSMHPIKPGATVLHYAMQLFTMDYEALDAVHGLVARGADCCISSDLSVDRSHVSKYSEESNPEKGNMLEIIKGRVADAQKQRITQTQTSEESLAKAENGEVVESHSVEKPRPRLRTGSEINLSHIMAMSSSTSSIKKQISGSKESNVSSAPFTKRGVKKNINRVHTVRKRESNFTVTNILDKFVTSEFQSRFGNTSGKGCSLERWERLKKLKTNATENREKLQQDAFFDFCERHSHPIDMLFSLYEDKYWWWKFLTQFFERAILIVIVTFWGGELMDEAREDVGAFDRRLQDPGPGQEAESDSSPHNPTFEDAFGLYLSALVIAFMAAISWKCAPFIDPEQDSIDKITRSTNLINILMGIATVTHFFGPSTPMLALVVISAANFYNFVEIVRSLKIMELVVSFSSLLQTLKDYQKKFFLDEEMKRRTISLSLFLAIASGDNAKSISLMSEKLLNFHFAIESSEQLESFKKDSESTTSQLLEVHKHHVKIGWTLTHIAAAYGDPEVLRALLKRGAPLDKVDMNGDTALHVAYIFGSMRCAKIIEQAGADAGAKGICDVEDSSEWEYTPAEFLTDDSIFKAAQSGREQDVSLLVNFSARVEFKESPHREEELQEKIVNSKQHSAHDLQEELYFVNKMGGIPEASLGGLSYKLIESDEDFLRLLENIVRTNEWESLYTFIAARFALYKVHEKLNFGYLKMDDRSLQVLAPRFFETPEYFPTNFVFNNNNFGDNGVIAISDAFKRIGEQLRPMGKLFNNEQEDENDDNGEKNASKKYTINLQRNNITLDGVKALLFACFMHDAPIQSLDIRNPRLAFDKDHYKRLADEIVEDDGPMARGLKGCLCSFYIKNSWGIDENDLIVPFGKMQILDKRSDTHAHSNLKEVERIKLTNSDVKLICAILLRHPSATVLDLTDHDLTAESLETIARYILTSADSKIRKLHLSQNNWCAEADDGTGIMGEGAGNFVLKGIKELASALVSPSSKVEILRLGSCRLGPAFEGSQKESPIYLLTEELIKANGSASLLTLDLSNNGLGKLEAGFIIDALGAKKVMSKIKVLNLGENPNFFSDTKTVSEFCKALMEDKGVGNDFELMELGLAHTGVGKNNSKILSAIVKTPTLKKLDLSKNKLIKGATSWLEKLKTGSRITDLNLSQCGLSWKFCLNDVSGLIEAQKNKGNACIKVIDVSKNEDYFVKSEERLDLDGGGNSAADQDIDHTKRGSFFEETEKDEENKVSDDDENDGSDDSGDEETKAGEKKAFKKNVQHVQRLLSNQGLGRSVQATLEKHVQDKNEGRKLENMISNLDSFSGIDIQHWYLKKRQINKDGDAFVGLQEDAYDLSQLNMIRFQTNNFVVMVDLGGNCAPVKTIVVDIITDRLIEYENDYLVSVQSKAYGNTLDGVGLEDEGLTKEIGRVEELEELIVFEPFEPYVGDDFSSGPPTNRVESFAHSGKLLDQSDCQLATIIVPSTDGKQNFLPLRRLVINSLPNLVDSSKPIQLELTTKHLNLAEDSSKAKKELKVSSGFGSVGAKIIGNLLLSPCSCQFLTSLDVSNNRISSLGIKSLIDSLKSLKRYNCVLLNINVSHNVIGGDGAAKFAELIIQNCFIRTLNLASNNIDAIGCHKLAKALESNKTLESIDLSENEGMSRSIGVGASENENDGVGTGVNVLFQALRKNTSLKTLRLSKGSCYNMKETEAELLASVLRDASCSLTELDLSSNQLSSRTNEIFFCLKDNVSLTNLCVANNFYGREGAEALCSVLDDNSTLVTVDVRNNNFMGEDVGNLLSSSLLNNQTITEFDLRDNRLKEDVLNIIKSHLDTIRHAGDNIDKKAILEMYNAASRNVSDGAVMAMMYYNIVKRDLKDQEKQKKSFKRSYTGRRQGRRASVGMDQDSVSKEVELQIKERVFNDLLLKVSLQENAFAFAEMMMSHLAKISRKFSDQNVSKPLIESVVTLLPLEMTEASQIICEEPKNMYDFESAEEELIAKGDNEQKMVRHQKMLSDVCEICKTRSNLDELWRDKVHHIMFPFLETIIWRKKVNGTKYRTNWILEDIYHAYNAFYLSLGVAAERLLESADIIETTKKEFAVTVSSACRVLEAVTSEYAGSSENDGKRVRALIMKTDDRCVKALIRVLKVLAEPSLKRHFGTEFEQTLSNTLVLMQRMLRQGSSQKSSVCHSFDAILTDGCLHELKMFADEEQSRLNLSLRLKALHVLELCADDATFLHRIIVNARKWRKLHASGSASASAGSEKNPETVGRRSRWKSVRKDFEVLSAFKGVLKKSSKPLFLLLFQHLEDITHDGVPKDTTYIKFSLASVAILCGAATRDDGGKAISNFYDIEGLNIFFKVFQIVGDADRDDMVGEMLCRLCEGVSLLLRRLANTHYGGIKLAKCAEQLMGAFVGCVEKHTKVFKALGDCDAYGDAEISLRVRAERYLKISENLCGAVANVCCAVVEAETHGDKIEELKGARKAMLTHFDRNCFETTLKLTSAIKELPDDFRKVGHPLRFAVHFSALASAHMLAMTVDCANLTKGGDNAMPTLISRCADFSGVTNAVVDNHEFFKVKTLFLQVLLDKFALMNELEAKEIQLTDDEGSGITDFVQGRRVHFRFKGNKQSLFGEFKNIERFDSQSTSSIAGVPGVFFDNGDEVRFDPGKSLVSYYSLFMDEVKQEGWHAMVQNLWGASLFIADLAVKGPLVDNGTIKKWKSLLLELVNEAKKDKTNSGWASEEILSGAFLLMAKLGEKYEEMRDADTIKLACSDDIMSKGGLVEEAALAYVCFVRRGRRGVEGVDNDVEVDIIHLIERHDSELGGRRHLPCIYLLGKLILNLTNTGGKSDKTKIVALVGKLVKKYGGKVGEKLAGYFDIKSDPPRLVEVWVKLVCRCCMNFIEEGGGGEGTTIKQSIVWLLLDSLEHSMGEGDSYKENVPIVLDSVAEVLGWGDKVKYSGSSLLIKLGEEGGDGREHILFPADKYGKLAYTDTIKKIWEIGQREGLDEVSRGYVLHIFTGLMCRPFSKGFVEGKKLFGMLVRHNDWPFFLQIMEKGGISQKEFALKIVSELVTACKDDNEMFWSKGQFLKHLIKMFCKRVSCTPDMQETVAEVFIQMRTNGWEAQLGEVSRALFETGKSIQEPFASWNQRKLKTPKFILLCLLDKFGGGGYGKQKELRNKVLPASQKLLSLLKVKNDDKGEVRGLLAKLIYKMLPTPDKRAVIVERVEDFEEEGEHRNDTSLFDSVKANVASELVQRRATLTSSLEEYQKILSADNPYKALGALGNLLKVKSDMLTADEQVKKALKNVEALRTLNESNTLIFQCVAVILNLPVNPEIALKISNSITDIYAKRLQLFVAECLASRTRSAHIDKLEEELKKLDDYISKHERLVAHTIISGPSVDGNTFTRVLDDRTDKRISFRGGTDAGGVTHIHLLLMMVCRYASSKDMTAQSFERDDRTKLEANNLQELVAESVASAGDGAVGGEEYFDMLSGVKAASLDESCSTKVLLIKEEDGFVNSNNSELIRTNVKTTYGGVKGSSNEFYEFLVTQAGSLKVDDEDAIGVKPQEAAETLLYLCSSIFDRNAKGGGLRGFNPKSWLACIFRNLKQSFENVEYSWEYRKPFLMMLHLLLEHPYLTLNPADVDIKIVAKISKDYAEEYLKAFDERGGNRMTVDITLVLMIWKKLSLLKKGCSKDWLVECLPMVNIVTENVLAVPSDIACLCWGIVRDFLSNISVADLDLLLSDDEGWFSKSEFWDWIGLARGGQAIKTMGLERLDRLLKYHSLNMVVYRHLSSPSSQSLPEVLTRLERMCECDPFWCSSFYEIGLLNSNLGLENVIRLVKEGERGEERVGLLKLIYAALRVIGRGRGGKKVRDIVKDFRLGDYFSTGFGYDSGFEGGDGDGDDDGGDEGGSVQSMLLEIEFVDEDEVKPAVNLLLLCCCMDRKFVEVLAKHKKTMERVGSLLDRKYSFEVIYWTLSLLKVLEVERDSVSANCYLKELPSMFDIKNAASDDKLPNLNIMILAAGVAAGYSGLFISPMQVLGHSSSSIVVSIVYNCVLNADLVKEHSKKWTVGVKESNKGKLESWVNNVGKSFLEVGEEKMAEFHGLIKDL</sequence>
<dbReference type="Gene3D" id="1.25.40.20">
    <property type="entry name" value="Ankyrin repeat-containing domain"/>
    <property type="match status" value="1"/>
</dbReference>
<dbReference type="Pfam" id="PF12796">
    <property type="entry name" value="Ank_2"/>
    <property type="match status" value="1"/>
</dbReference>
<feature type="compositionally biased region" description="Basic and acidic residues" evidence="3">
    <location>
        <begin position="922"/>
        <end position="941"/>
    </location>
</feature>
<name>A0A9W7BGH1_9STRA</name>
<dbReference type="SUPFAM" id="SSF52047">
    <property type="entry name" value="RNI-like"/>
    <property type="match status" value="2"/>
</dbReference>
<feature type="coiled-coil region" evidence="2">
    <location>
        <begin position="555"/>
        <end position="582"/>
    </location>
</feature>
<feature type="compositionally biased region" description="Low complexity" evidence="3">
    <location>
        <begin position="26"/>
        <end position="36"/>
    </location>
</feature>
<evidence type="ECO:0000313" key="6">
    <source>
        <dbReference type="Proteomes" id="UP001165160"/>
    </source>
</evidence>
<keyword evidence="4" id="KW-1133">Transmembrane helix</keyword>
<dbReference type="PROSITE" id="PS50088">
    <property type="entry name" value="ANK_REPEAT"/>
    <property type="match status" value="2"/>
</dbReference>
<dbReference type="InterPro" id="IPR052394">
    <property type="entry name" value="LRR-containing"/>
</dbReference>
<proteinExistence type="predicted"/>
<feature type="transmembrane region" description="Helical" evidence="4">
    <location>
        <begin position="251"/>
        <end position="271"/>
    </location>
</feature>
<keyword evidence="1" id="KW-0040">ANK repeat</keyword>
<keyword evidence="6" id="KW-1185">Reference proteome</keyword>
<feature type="region of interest" description="Disordered" evidence="3">
    <location>
        <begin position="909"/>
        <end position="945"/>
    </location>
</feature>
<keyword evidence="4" id="KW-0812">Transmembrane</keyword>
<accession>A0A9W7BGH1</accession>
<feature type="region of interest" description="Disordered" evidence="3">
    <location>
        <begin position="1117"/>
        <end position="1136"/>
    </location>
</feature>
<evidence type="ECO:0000256" key="1">
    <source>
        <dbReference type="PROSITE-ProRule" id="PRU00023"/>
    </source>
</evidence>
<feature type="compositionally biased region" description="Basic and acidic residues" evidence="3">
    <location>
        <begin position="2038"/>
        <end position="2047"/>
    </location>
</feature>
<feature type="repeat" description="ANK" evidence="1">
    <location>
        <begin position="1352"/>
        <end position="1384"/>
    </location>
</feature>
<dbReference type="PROSITE" id="PS50297">
    <property type="entry name" value="ANK_REP_REGION"/>
    <property type="match status" value="2"/>
</dbReference>
<keyword evidence="2" id="KW-0175">Coiled coil</keyword>
<dbReference type="SUPFAM" id="SSF48403">
    <property type="entry name" value="Ankyrin repeat"/>
    <property type="match status" value="1"/>
</dbReference>
<feature type="region of interest" description="Disordered" evidence="3">
    <location>
        <begin position="2028"/>
        <end position="2083"/>
    </location>
</feature>
<feature type="transmembrane region" description="Helical" evidence="4">
    <location>
        <begin position="309"/>
        <end position="327"/>
    </location>
</feature>
<feature type="transmembrane region" description="Helical" evidence="4">
    <location>
        <begin position="225"/>
        <end position="245"/>
    </location>
</feature>